<dbReference type="AlphaFoldDB" id="F8PRI7"/>
<dbReference type="InParanoid" id="F8PRI7"/>
<accession>F8PRI7</accession>
<dbReference type="Proteomes" id="UP000008063">
    <property type="component" value="Unassembled WGS sequence"/>
</dbReference>
<sequence>FSIHRPQYRRISAFQGDFYFQGPCRHALSFLTESTKLQSVTHMHCIVTIPSHSSLLQSGGATYTFLE</sequence>
<dbReference type="HOGENOM" id="CLU_2819698_0_0_1"/>
<gene>
    <name evidence="1" type="ORF">SERLA73DRAFT_50653</name>
</gene>
<evidence type="ECO:0000313" key="1">
    <source>
        <dbReference type="EMBL" id="EGO01126.1"/>
    </source>
</evidence>
<name>F8PRI7_SERL3</name>
<keyword evidence="2" id="KW-1185">Reference proteome</keyword>
<dbReference type="EMBL" id="GL945478">
    <property type="protein sequence ID" value="EGO01126.1"/>
    <property type="molecule type" value="Genomic_DNA"/>
</dbReference>
<reference evidence="2" key="1">
    <citation type="journal article" date="2011" name="Science">
        <title>The plant cell wall-decomposing machinery underlies the functional diversity of forest fungi.</title>
        <authorList>
            <person name="Eastwood D.C."/>
            <person name="Floudas D."/>
            <person name="Binder M."/>
            <person name="Majcherczyk A."/>
            <person name="Schneider P."/>
            <person name="Aerts A."/>
            <person name="Asiegbu F.O."/>
            <person name="Baker S.E."/>
            <person name="Barry K."/>
            <person name="Bendiksby M."/>
            <person name="Blumentritt M."/>
            <person name="Coutinho P.M."/>
            <person name="Cullen D."/>
            <person name="de Vries R.P."/>
            <person name="Gathman A."/>
            <person name="Goodell B."/>
            <person name="Henrissat B."/>
            <person name="Ihrmark K."/>
            <person name="Kauserud H."/>
            <person name="Kohler A."/>
            <person name="LaButti K."/>
            <person name="Lapidus A."/>
            <person name="Lavin J.L."/>
            <person name="Lee Y.-H."/>
            <person name="Lindquist E."/>
            <person name="Lilly W."/>
            <person name="Lucas S."/>
            <person name="Morin E."/>
            <person name="Murat C."/>
            <person name="Oguiza J.A."/>
            <person name="Park J."/>
            <person name="Pisabarro A.G."/>
            <person name="Riley R."/>
            <person name="Rosling A."/>
            <person name="Salamov A."/>
            <person name="Schmidt O."/>
            <person name="Schmutz J."/>
            <person name="Skrede I."/>
            <person name="Stenlid J."/>
            <person name="Wiebenga A."/>
            <person name="Xie X."/>
            <person name="Kuees U."/>
            <person name="Hibbett D.S."/>
            <person name="Hoffmeister D."/>
            <person name="Hoegberg N."/>
            <person name="Martin F."/>
            <person name="Grigoriev I.V."/>
            <person name="Watkinson S.C."/>
        </authorList>
    </citation>
    <scope>NUCLEOTIDE SEQUENCE [LARGE SCALE GENOMIC DNA]</scope>
    <source>
        <strain evidence="2">strain S7.3</strain>
    </source>
</reference>
<protein>
    <submittedName>
        <fullName evidence="1">Uncharacterized protein</fullName>
    </submittedName>
</protein>
<evidence type="ECO:0000313" key="2">
    <source>
        <dbReference type="Proteomes" id="UP000008063"/>
    </source>
</evidence>
<organism evidence="2">
    <name type="scientific">Serpula lacrymans var. lacrymans (strain S7.3)</name>
    <name type="common">Dry rot fungus</name>
    <dbReference type="NCBI Taxonomy" id="936435"/>
    <lineage>
        <taxon>Eukaryota</taxon>
        <taxon>Fungi</taxon>
        <taxon>Dikarya</taxon>
        <taxon>Basidiomycota</taxon>
        <taxon>Agaricomycotina</taxon>
        <taxon>Agaricomycetes</taxon>
        <taxon>Agaricomycetidae</taxon>
        <taxon>Boletales</taxon>
        <taxon>Coniophorineae</taxon>
        <taxon>Serpulaceae</taxon>
        <taxon>Serpula</taxon>
    </lineage>
</organism>
<proteinExistence type="predicted"/>
<feature type="non-terminal residue" evidence="1">
    <location>
        <position position="1"/>
    </location>
</feature>